<sequence>MELKQQLQLARLTELYKAFNVPEKQQKLTLAINGAHVKDPALLLADLRQVQKVETAAFETAVSRWSFDAHYLNIITKPQN</sequence>
<accession>A0ABT3RD69</accession>
<name>A0ABT3RD69_9BACT</name>
<dbReference type="EMBL" id="JAPFQO010000003">
    <property type="protein sequence ID" value="MCX2739564.1"/>
    <property type="molecule type" value="Genomic_DNA"/>
</dbReference>
<protein>
    <submittedName>
        <fullName evidence="1">Uncharacterized protein</fullName>
    </submittedName>
</protein>
<dbReference type="Proteomes" id="UP001207228">
    <property type="component" value="Unassembled WGS sequence"/>
</dbReference>
<evidence type="ECO:0000313" key="2">
    <source>
        <dbReference type="Proteomes" id="UP001207228"/>
    </source>
</evidence>
<dbReference type="RefSeq" id="WP_266051627.1">
    <property type="nucleotide sequence ID" value="NZ_JAPFQO010000003.1"/>
</dbReference>
<proteinExistence type="predicted"/>
<organism evidence="1 2">
    <name type="scientific">Pontibacter anaerobius</name>
    <dbReference type="NCBI Taxonomy" id="2993940"/>
    <lineage>
        <taxon>Bacteria</taxon>
        <taxon>Pseudomonadati</taxon>
        <taxon>Bacteroidota</taxon>
        <taxon>Cytophagia</taxon>
        <taxon>Cytophagales</taxon>
        <taxon>Hymenobacteraceae</taxon>
        <taxon>Pontibacter</taxon>
    </lineage>
</organism>
<reference evidence="1 2" key="1">
    <citation type="submission" date="2022-11" db="EMBL/GenBank/DDBJ databases">
        <title>The characterization of three novel Bacteroidetes species and genomic analysis of their roles in tidal elemental geochemical cycles.</title>
        <authorList>
            <person name="Ma K.-J."/>
        </authorList>
    </citation>
    <scope>NUCLEOTIDE SEQUENCE [LARGE SCALE GENOMIC DNA]</scope>
    <source>
        <strain evidence="1 2">M82</strain>
    </source>
</reference>
<keyword evidence="2" id="KW-1185">Reference proteome</keyword>
<gene>
    <name evidence="1" type="ORF">OO017_06375</name>
</gene>
<comment type="caution">
    <text evidence="1">The sequence shown here is derived from an EMBL/GenBank/DDBJ whole genome shotgun (WGS) entry which is preliminary data.</text>
</comment>
<evidence type="ECO:0000313" key="1">
    <source>
        <dbReference type="EMBL" id="MCX2739564.1"/>
    </source>
</evidence>